<evidence type="ECO:0000256" key="2">
    <source>
        <dbReference type="ARBA" id="ARBA00022649"/>
    </source>
</evidence>
<dbReference type="Gene3D" id="3.30.460.10">
    <property type="entry name" value="Beta Polymerase, domain 2"/>
    <property type="match status" value="1"/>
</dbReference>
<protein>
    <recommendedName>
        <fullName evidence="10">Polymerase nucleotidyl transferase domain-containing protein</fullName>
    </recommendedName>
</protein>
<feature type="domain" description="Polymerase nucleotidyl transferase" evidence="10">
    <location>
        <begin position="13"/>
        <end position="81"/>
    </location>
</feature>
<evidence type="ECO:0000256" key="9">
    <source>
        <dbReference type="ARBA" id="ARBA00038276"/>
    </source>
</evidence>
<dbReference type="InterPro" id="IPR002934">
    <property type="entry name" value="Polymerase_NTP_transf_dom"/>
</dbReference>
<dbReference type="GO" id="GO:0005524">
    <property type="term" value="F:ATP binding"/>
    <property type="evidence" value="ECO:0007669"/>
    <property type="project" value="UniProtKB-KW"/>
</dbReference>
<evidence type="ECO:0000256" key="6">
    <source>
        <dbReference type="ARBA" id="ARBA00022741"/>
    </source>
</evidence>
<dbReference type="EMBL" id="MHRM01000016">
    <property type="protein sequence ID" value="OHA23892.1"/>
    <property type="molecule type" value="Genomic_DNA"/>
</dbReference>
<dbReference type="CDD" id="cd05403">
    <property type="entry name" value="NT_KNTase_like"/>
    <property type="match status" value="1"/>
</dbReference>
<dbReference type="InterPro" id="IPR043519">
    <property type="entry name" value="NT_sf"/>
</dbReference>
<evidence type="ECO:0000259" key="10">
    <source>
        <dbReference type="Pfam" id="PF01909"/>
    </source>
</evidence>
<comment type="caution">
    <text evidence="11">The sequence shown here is derived from an EMBL/GenBank/DDBJ whole genome shotgun (WGS) entry which is preliminary data.</text>
</comment>
<evidence type="ECO:0000313" key="12">
    <source>
        <dbReference type="Proteomes" id="UP000178413"/>
    </source>
</evidence>
<evidence type="ECO:0000256" key="1">
    <source>
        <dbReference type="ARBA" id="ARBA00001946"/>
    </source>
</evidence>
<evidence type="ECO:0000256" key="7">
    <source>
        <dbReference type="ARBA" id="ARBA00022840"/>
    </source>
</evidence>
<dbReference type="InterPro" id="IPR052038">
    <property type="entry name" value="Type-VII_TA_antitoxin"/>
</dbReference>
<keyword evidence="4" id="KW-0548">Nucleotidyltransferase</keyword>
<dbReference type="PANTHER" id="PTHR33571:SF14">
    <property type="entry name" value="PROTEIN ADENYLYLTRANSFERASE MJ0435-RELATED"/>
    <property type="match status" value="1"/>
</dbReference>
<dbReference type="PANTHER" id="PTHR33571">
    <property type="entry name" value="SSL8005 PROTEIN"/>
    <property type="match status" value="1"/>
</dbReference>
<dbReference type="Pfam" id="PF01909">
    <property type="entry name" value="NTP_transf_2"/>
    <property type="match status" value="1"/>
</dbReference>
<evidence type="ECO:0000256" key="3">
    <source>
        <dbReference type="ARBA" id="ARBA00022679"/>
    </source>
</evidence>
<evidence type="ECO:0000256" key="4">
    <source>
        <dbReference type="ARBA" id="ARBA00022695"/>
    </source>
</evidence>
<comment type="cofactor">
    <cofactor evidence="1">
        <name>Mg(2+)</name>
        <dbReference type="ChEBI" id="CHEBI:18420"/>
    </cofactor>
</comment>
<keyword evidence="2" id="KW-1277">Toxin-antitoxin system</keyword>
<evidence type="ECO:0000313" key="11">
    <source>
        <dbReference type="EMBL" id="OHA23892.1"/>
    </source>
</evidence>
<sequence>MSIADIKNKLRPLFEAYGIIYAGVFGSVSRGEDLPDSDVDILVRLGKPMGMFSYMRLVHAIEDLLGRRVDMVTEKGLSKFVRPYVMPELKTIYERVMDVPILKTHLIKLNKISLTTK</sequence>
<dbReference type="STRING" id="1802308.A3D50_00210"/>
<organism evidence="11 12">
    <name type="scientific">Candidatus Taylorbacteria bacterium RIFCSPHIGHO2_02_FULL_44_12</name>
    <dbReference type="NCBI Taxonomy" id="1802308"/>
    <lineage>
        <taxon>Bacteria</taxon>
        <taxon>Candidatus Tayloriibacteriota</taxon>
    </lineage>
</organism>
<keyword evidence="8" id="KW-0460">Magnesium</keyword>
<keyword evidence="3" id="KW-0808">Transferase</keyword>
<dbReference type="Proteomes" id="UP000178413">
    <property type="component" value="Unassembled WGS sequence"/>
</dbReference>
<keyword evidence="6" id="KW-0547">Nucleotide-binding</keyword>
<proteinExistence type="inferred from homology"/>
<dbReference type="AlphaFoldDB" id="A0A1G2MLK4"/>
<keyword evidence="5" id="KW-0479">Metal-binding</keyword>
<keyword evidence="7" id="KW-0067">ATP-binding</keyword>
<name>A0A1G2MLK4_9BACT</name>
<dbReference type="GO" id="GO:0046872">
    <property type="term" value="F:metal ion binding"/>
    <property type="evidence" value="ECO:0007669"/>
    <property type="project" value="UniProtKB-KW"/>
</dbReference>
<evidence type="ECO:0000256" key="5">
    <source>
        <dbReference type="ARBA" id="ARBA00022723"/>
    </source>
</evidence>
<dbReference type="SUPFAM" id="SSF81301">
    <property type="entry name" value="Nucleotidyltransferase"/>
    <property type="match status" value="1"/>
</dbReference>
<evidence type="ECO:0000256" key="8">
    <source>
        <dbReference type="ARBA" id="ARBA00022842"/>
    </source>
</evidence>
<comment type="similarity">
    <text evidence="9">Belongs to the MntA antitoxin family.</text>
</comment>
<dbReference type="GO" id="GO:0016779">
    <property type="term" value="F:nucleotidyltransferase activity"/>
    <property type="evidence" value="ECO:0007669"/>
    <property type="project" value="UniProtKB-KW"/>
</dbReference>
<accession>A0A1G2MLK4</accession>
<reference evidence="11 12" key="1">
    <citation type="journal article" date="2016" name="Nat. Commun.">
        <title>Thousands of microbial genomes shed light on interconnected biogeochemical processes in an aquifer system.</title>
        <authorList>
            <person name="Anantharaman K."/>
            <person name="Brown C.T."/>
            <person name="Hug L.A."/>
            <person name="Sharon I."/>
            <person name="Castelle C.J."/>
            <person name="Probst A.J."/>
            <person name="Thomas B.C."/>
            <person name="Singh A."/>
            <person name="Wilkins M.J."/>
            <person name="Karaoz U."/>
            <person name="Brodie E.L."/>
            <person name="Williams K.H."/>
            <person name="Hubbard S.S."/>
            <person name="Banfield J.F."/>
        </authorList>
    </citation>
    <scope>NUCLEOTIDE SEQUENCE [LARGE SCALE GENOMIC DNA]</scope>
</reference>
<gene>
    <name evidence="11" type="ORF">A3D50_00210</name>
</gene>